<dbReference type="KEGG" id="pbi:103049272"/>
<feature type="transmembrane region" description="Helical" evidence="12">
    <location>
        <begin position="639"/>
        <end position="662"/>
    </location>
</feature>
<keyword evidence="7" id="KW-0297">G-protein coupled receptor</keyword>
<feature type="transmembrane region" description="Helical" evidence="12">
    <location>
        <begin position="674"/>
        <end position="694"/>
    </location>
</feature>
<evidence type="ECO:0000256" key="7">
    <source>
        <dbReference type="ARBA" id="ARBA00023040"/>
    </source>
</evidence>
<dbReference type="InterPro" id="IPR004073">
    <property type="entry name" value="GPCR_3_vmron_rcpt_2"/>
</dbReference>
<feature type="transmembrane region" description="Helical" evidence="12">
    <location>
        <begin position="700"/>
        <end position="722"/>
    </location>
</feature>
<dbReference type="Proteomes" id="UP000695026">
    <property type="component" value="Unplaced"/>
</dbReference>
<organism evidence="14 15">
    <name type="scientific">Python bivittatus</name>
    <name type="common">Burmese python</name>
    <name type="synonym">Python molurus bivittatus</name>
    <dbReference type="NCBI Taxonomy" id="176946"/>
    <lineage>
        <taxon>Eukaryota</taxon>
        <taxon>Metazoa</taxon>
        <taxon>Chordata</taxon>
        <taxon>Craniata</taxon>
        <taxon>Vertebrata</taxon>
        <taxon>Euteleostomi</taxon>
        <taxon>Lepidosauria</taxon>
        <taxon>Squamata</taxon>
        <taxon>Bifurcata</taxon>
        <taxon>Unidentata</taxon>
        <taxon>Episquamata</taxon>
        <taxon>Toxicofera</taxon>
        <taxon>Serpentes</taxon>
        <taxon>Henophidia</taxon>
        <taxon>Pythonidae</taxon>
        <taxon>Python</taxon>
    </lineage>
</organism>
<dbReference type="GeneID" id="103049272"/>
<dbReference type="InterPro" id="IPR000337">
    <property type="entry name" value="GPCR_3"/>
</dbReference>
<dbReference type="InterPro" id="IPR017978">
    <property type="entry name" value="GPCR_3_C"/>
</dbReference>
<feature type="transmembrane region" description="Helical" evidence="12">
    <location>
        <begin position="586"/>
        <end position="613"/>
    </location>
</feature>
<dbReference type="SUPFAM" id="SSF53822">
    <property type="entry name" value="Periplasmic binding protein-like I"/>
    <property type="match status" value="1"/>
</dbReference>
<keyword evidence="10" id="KW-0325">Glycoprotein</keyword>
<protein>
    <submittedName>
        <fullName evidence="15">Vomeronasal type-2 receptor 26-like</fullName>
    </submittedName>
</protein>
<comment type="subcellular location">
    <subcellularLocation>
        <location evidence="1">Cell membrane</location>
        <topology evidence="1">Multi-pass membrane protein</topology>
    </subcellularLocation>
</comment>
<dbReference type="GO" id="GO:0005886">
    <property type="term" value="C:plasma membrane"/>
    <property type="evidence" value="ECO:0007669"/>
    <property type="project" value="UniProtKB-SubCell"/>
</dbReference>
<keyword evidence="9" id="KW-0675">Receptor</keyword>
<keyword evidence="11" id="KW-0807">Transducer</keyword>
<keyword evidence="4 12" id="KW-0812">Transmembrane</keyword>
<feature type="transmembrane region" description="Helical" evidence="12">
    <location>
        <begin position="517"/>
        <end position="538"/>
    </location>
</feature>
<feature type="transmembrane region" description="Helical" evidence="12">
    <location>
        <begin position="480"/>
        <end position="505"/>
    </location>
</feature>
<dbReference type="InterPro" id="IPR011500">
    <property type="entry name" value="GPCR_3_9-Cys_dom"/>
</dbReference>
<reference evidence="15" key="1">
    <citation type="submission" date="2025-08" db="UniProtKB">
        <authorList>
            <consortium name="RefSeq"/>
        </authorList>
    </citation>
    <scope>IDENTIFICATION</scope>
    <source>
        <tissue evidence="15">Liver</tissue>
    </source>
</reference>
<evidence type="ECO:0000256" key="12">
    <source>
        <dbReference type="SAM" id="Phobius"/>
    </source>
</evidence>
<dbReference type="Gene3D" id="2.10.50.30">
    <property type="entry name" value="GPCR, family 3, nine cysteines domain"/>
    <property type="match status" value="1"/>
</dbReference>
<keyword evidence="5" id="KW-0732">Signal</keyword>
<dbReference type="InterPro" id="IPR028082">
    <property type="entry name" value="Peripla_BP_I"/>
</dbReference>
<keyword evidence="8 12" id="KW-0472">Membrane</keyword>
<keyword evidence="14" id="KW-1185">Reference proteome</keyword>
<dbReference type="PRINTS" id="PR00248">
    <property type="entry name" value="GPCRMGR"/>
</dbReference>
<evidence type="ECO:0000313" key="15">
    <source>
        <dbReference type="RefSeq" id="XP_007439405.1"/>
    </source>
</evidence>
<evidence type="ECO:0000256" key="11">
    <source>
        <dbReference type="ARBA" id="ARBA00023224"/>
    </source>
</evidence>
<dbReference type="InterPro" id="IPR001828">
    <property type="entry name" value="ANF_lig-bd_rcpt"/>
</dbReference>
<dbReference type="FunFam" id="2.10.50.30:FF:000002">
    <property type="entry name" value="Vomeronasal 2 receptor, h1"/>
    <property type="match status" value="1"/>
</dbReference>
<evidence type="ECO:0000256" key="8">
    <source>
        <dbReference type="ARBA" id="ARBA00023136"/>
    </source>
</evidence>
<evidence type="ECO:0000256" key="9">
    <source>
        <dbReference type="ARBA" id="ARBA00023170"/>
    </source>
</evidence>
<dbReference type="Pfam" id="PF01094">
    <property type="entry name" value="ANF_receptor"/>
    <property type="match status" value="1"/>
</dbReference>
<dbReference type="OMA" id="TEGICTG"/>
<dbReference type="InterPro" id="IPR000068">
    <property type="entry name" value="GPCR_3_Ca_sens_rcpt-rel"/>
</dbReference>
<evidence type="ECO:0000256" key="2">
    <source>
        <dbReference type="ARBA" id="ARBA00007242"/>
    </source>
</evidence>
<dbReference type="Pfam" id="PF07562">
    <property type="entry name" value="NCD3G"/>
    <property type="match status" value="1"/>
</dbReference>
<evidence type="ECO:0000256" key="6">
    <source>
        <dbReference type="ARBA" id="ARBA00022989"/>
    </source>
</evidence>
<evidence type="ECO:0000256" key="4">
    <source>
        <dbReference type="ARBA" id="ARBA00022692"/>
    </source>
</evidence>
<evidence type="ECO:0000313" key="14">
    <source>
        <dbReference type="Proteomes" id="UP000695026"/>
    </source>
</evidence>
<dbReference type="OrthoDB" id="5984008at2759"/>
<dbReference type="Gene3D" id="3.40.50.2300">
    <property type="match status" value="2"/>
</dbReference>
<evidence type="ECO:0000256" key="10">
    <source>
        <dbReference type="ARBA" id="ARBA00023180"/>
    </source>
</evidence>
<dbReference type="PANTHER" id="PTHR24061:SF599">
    <property type="entry name" value="G-PROTEIN COUPLED RECEPTORS FAMILY 3 PROFILE DOMAIN-CONTAINING PROTEIN"/>
    <property type="match status" value="1"/>
</dbReference>
<sequence>MELFSSQNRFQPNSKCGILNKLISVVGALDPAISFDMADILGIYKVPQFLYGPSPSMNDKTEIPFYYHMVPDEDFHFRGILQLLLHFRWTWVGILVKGLGGAKFEQLIFSMFSLNGICIAFLEQLRTIYVNNISDSLKWLVETFHLFMNSKANVVIINDKYVLHLRWLLYLPEMEIVSIKPKGKVWIMASQMGLASFFYQKSWDIQDLHGTLSFAAYSNEVEGFQHFLKTRNHFSFIHQDGFLKNVWEHAFGCIFPNPSVSEETEDVCTGKEKLENLPGAFFEMRMTSQSYSIYNAVYAVAHAFHAMQLGQQQHRRRWNLQDTQPWQLHFFLKRIAFNNSIGDEISFDENGELVTGLDIENWVIFPNQSFHRVKVGKLDPWAAKDKMFTIHEEAITWPSTFNQTLPISVCTESCLPGYFRRKQEDKPFCCYDCHPCPKEKMSSEKDMDDCSKCPEDQYPSMDQDSCLPKRMSFLSYKEPVGISLVILAVFFSFCTLVVLATFLKYHHTPIVKANNQNITYVLLLSLLLCFLCSLQFLIAPGNIICLLRQISFGIIFSVAVSSVLAKTITVVVAFMATKPGSRMRKWVGRGLATSIVLSCSLIQAGICMVWLFAFPPFPDIDTHSEIEEMILQCNEGSATMFYCVLGYMGFLAVCSFTVAFFSRKLPSSFNEAKCLTFSMLIFCSVWLSFVPSYLSTKGKYMVAVEVFSILASSAGLLGCIYVPKCYIILVRPELNNREQLTKRINY</sequence>
<name>A0A9F2WE86_PYTBI</name>
<dbReference type="InterPro" id="IPR038550">
    <property type="entry name" value="GPCR_3_9-Cys_sf"/>
</dbReference>
<keyword evidence="3" id="KW-1003">Cell membrane</keyword>
<evidence type="ECO:0000256" key="5">
    <source>
        <dbReference type="ARBA" id="ARBA00022729"/>
    </source>
</evidence>
<gene>
    <name evidence="15" type="primary">LOC103049272</name>
</gene>
<dbReference type="PROSITE" id="PS50259">
    <property type="entry name" value="G_PROTEIN_RECEP_F3_4"/>
    <property type="match status" value="1"/>
</dbReference>
<proteinExistence type="inferred from homology"/>
<dbReference type="RefSeq" id="XP_007439405.1">
    <property type="nucleotide sequence ID" value="XM_007439343.1"/>
</dbReference>
<evidence type="ECO:0000259" key="13">
    <source>
        <dbReference type="PROSITE" id="PS50259"/>
    </source>
</evidence>
<evidence type="ECO:0000256" key="1">
    <source>
        <dbReference type="ARBA" id="ARBA00004651"/>
    </source>
</evidence>
<comment type="similarity">
    <text evidence="2">Belongs to the G-protein coupled receptor 3 family.</text>
</comment>
<dbReference type="CDD" id="cd15283">
    <property type="entry name" value="7tmC_V2R_pheromone"/>
    <property type="match status" value="1"/>
</dbReference>
<dbReference type="AlphaFoldDB" id="A0A9F2WE86"/>
<keyword evidence="6 12" id="KW-1133">Transmembrane helix</keyword>
<evidence type="ECO:0000256" key="3">
    <source>
        <dbReference type="ARBA" id="ARBA00022475"/>
    </source>
</evidence>
<feature type="transmembrane region" description="Helical" evidence="12">
    <location>
        <begin position="550"/>
        <end position="574"/>
    </location>
</feature>
<feature type="domain" description="G-protein coupled receptors family 3 profile" evidence="13">
    <location>
        <begin position="480"/>
        <end position="744"/>
    </location>
</feature>
<dbReference type="Pfam" id="PF00003">
    <property type="entry name" value="7tm_3"/>
    <property type="match status" value="1"/>
</dbReference>
<dbReference type="GO" id="GO:0004930">
    <property type="term" value="F:G protein-coupled receptor activity"/>
    <property type="evidence" value="ECO:0007669"/>
    <property type="project" value="UniProtKB-KW"/>
</dbReference>
<accession>A0A9F2WE86</accession>
<dbReference type="PANTHER" id="PTHR24061">
    <property type="entry name" value="CALCIUM-SENSING RECEPTOR-RELATED"/>
    <property type="match status" value="1"/>
</dbReference>
<dbReference type="PRINTS" id="PR01535">
    <property type="entry name" value="VOMERONASL2R"/>
</dbReference>